<dbReference type="EMBL" id="CP104205">
    <property type="protein sequence ID" value="UWX55494.1"/>
    <property type="molecule type" value="Genomic_DNA"/>
</dbReference>
<sequence>MDTLYPVHDLDPILKVYPDTNNDFSPERILSDTTLTFLKGDELPRLLNVGTTYWGKLNLKAEEKLIGWTLHFEDKMIDSPAWTKSNGTVDVYGYVDKELIFHQKTGAEYSKEEKAYKGNWIMNAITLDSLPVKKVVEIIIKVKGNAMGYPAYFNLTAEARINPITTSLINTIVVSIFFYLVLRSSYCYIIYCSISTYGNLFFFGSVFGWSSVR</sequence>
<dbReference type="Proteomes" id="UP001059209">
    <property type="component" value="Chromosome"/>
</dbReference>
<feature type="transmembrane region" description="Helical" evidence="1">
    <location>
        <begin position="164"/>
        <end position="182"/>
    </location>
</feature>
<reference evidence="2" key="1">
    <citation type="submission" date="2022-09" db="EMBL/GenBank/DDBJ databases">
        <title>Maribacter litopenaei sp. nov., isolated from the intestinal tract of the Pacific White Shrimp, Litopenaeus vannamei.</title>
        <authorList>
            <person name="Kim S.Y."/>
            <person name="Hwang C.Y."/>
        </authorList>
    </citation>
    <scope>NUCLEOTIDE SEQUENCE</scope>
    <source>
        <strain evidence="2">HL-LV01</strain>
    </source>
</reference>
<protein>
    <submittedName>
        <fullName evidence="2">Uncharacterized protein</fullName>
    </submittedName>
</protein>
<gene>
    <name evidence="2" type="ORF">NYZ99_02955</name>
</gene>
<keyword evidence="1" id="KW-0812">Transmembrane</keyword>
<name>A0ABY5Y9W5_9FLAO</name>
<organism evidence="2 3">
    <name type="scientific">Maribacter litopenaei</name>
    <dbReference type="NCBI Taxonomy" id="2976127"/>
    <lineage>
        <taxon>Bacteria</taxon>
        <taxon>Pseudomonadati</taxon>
        <taxon>Bacteroidota</taxon>
        <taxon>Flavobacteriia</taxon>
        <taxon>Flavobacteriales</taxon>
        <taxon>Flavobacteriaceae</taxon>
        <taxon>Maribacter</taxon>
    </lineage>
</organism>
<keyword evidence="1" id="KW-0472">Membrane</keyword>
<dbReference type="RefSeq" id="WP_260573450.1">
    <property type="nucleotide sequence ID" value="NZ_CP104205.1"/>
</dbReference>
<evidence type="ECO:0000313" key="2">
    <source>
        <dbReference type="EMBL" id="UWX55494.1"/>
    </source>
</evidence>
<accession>A0ABY5Y9W5</accession>
<evidence type="ECO:0000313" key="3">
    <source>
        <dbReference type="Proteomes" id="UP001059209"/>
    </source>
</evidence>
<feature type="transmembrane region" description="Helical" evidence="1">
    <location>
        <begin position="188"/>
        <end position="209"/>
    </location>
</feature>
<keyword evidence="1" id="KW-1133">Transmembrane helix</keyword>
<evidence type="ECO:0000256" key="1">
    <source>
        <dbReference type="SAM" id="Phobius"/>
    </source>
</evidence>
<proteinExistence type="predicted"/>
<keyword evidence="3" id="KW-1185">Reference proteome</keyword>